<keyword evidence="2" id="KW-1015">Disulfide bond</keyword>
<evidence type="ECO:0000313" key="5">
    <source>
        <dbReference type="Proteomes" id="UP000472263"/>
    </source>
</evidence>
<dbReference type="PROSITE" id="PS50835">
    <property type="entry name" value="IG_LIKE"/>
    <property type="match status" value="2"/>
</dbReference>
<dbReference type="GO" id="GO:0009897">
    <property type="term" value="C:external side of plasma membrane"/>
    <property type="evidence" value="ECO:0007669"/>
    <property type="project" value="TreeGrafter"/>
</dbReference>
<dbReference type="GO" id="GO:0007166">
    <property type="term" value="P:cell surface receptor signaling pathway"/>
    <property type="evidence" value="ECO:0007669"/>
    <property type="project" value="TreeGrafter"/>
</dbReference>
<dbReference type="InterPro" id="IPR013783">
    <property type="entry name" value="Ig-like_fold"/>
</dbReference>
<dbReference type="Pfam" id="PF13895">
    <property type="entry name" value="Ig_2"/>
    <property type="match status" value="1"/>
</dbReference>
<reference evidence="4" key="3">
    <citation type="submission" date="2025-09" db="UniProtKB">
        <authorList>
            <consortium name="Ensembl"/>
        </authorList>
    </citation>
    <scope>IDENTIFICATION</scope>
</reference>
<dbReference type="SMART" id="SM00408">
    <property type="entry name" value="IGc2"/>
    <property type="match status" value="2"/>
</dbReference>
<dbReference type="SUPFAM" id="SSF48726">
    <property type="entry name" value="Immunoglobulin"/>
    <property type="match status" value="3"/>
</dbReference>
<evidence type="ECO:0000259" key="3">
    <source>
        <dbReference type="PROSITE" id="PS50835"/>
    </source>
</evidence>
<proteinExistence type="predicted"/>
<evidence type="ECO:0000313" key="4">
    <source>
        <dbReference type="Ensembl" id="ENSMMDP00005036026.1"/>
    </source>
</evidence>
<dbReference type="GeneTree" id="ENSGT00940000163711"/>
<reference evidence="4" key="1">
    <citation type="submission" date="2019-06" db="EMBL/GenBank/DDBJ databases">
        <authorList>
            <consortium name="Wellcome Sanger Institute Data Sharing"/>
        </authorList>
    </citation>
    <scope>NUCLEOTIDE SEQUENCE [LARGE SCALE GENOMIC DNA]</scope>
</reference>
<feature type="domain" description="Ig-like" evidence="3">
    <location>
        <begin position="1"/>
        <end position="92"/>
    </location>
</feature>
<accession>A0A667ZT71</accession>
<keyword evidence="5" id="KW-1185">Reference proteome</keyword>
<dbReference type="InterPro" id="IPR036179">
    <property type="entry name" value="Ig-like_dom_sf"/>
</dbReference>
<dbReference type="GO" id="GO:0004888">
    <property type="term" value="F:transmembrane signaling receptor activity"/>
    <property type="evidence" value="ECO:0007669"/>
    <property type="project" value="TreeGrafter"/>
</dbReference>
<reference evidence="4" key="2">
    <citation type="submission" date="2025-08" db="UniProtKB">
        <authorList>
            <consortium name="Ensembl"/>
        </authorList>
    </citation>
    <scope>IDENTIFICATION</scope>
</reference>
<dbReference type="InterPro" id="IPR003599">
    <property type="entry name" value="Ig_sub"/>
</dbReference>
<dbReference type="InterPro" id="IPR003598">
    <property type="entry name" value="Ig_sub2"/>
</dbReference>
<dbReference type="InterPro" id="IPR007110">
    <property type="entry name" value="Ig-like_dom"/>
</dbReference>
<evidence type="ECO:0000256" key="2">
    <source>
        <dbReference type="ARBA" id="ARBA00023157"/>
    </source>
</evidence>
<dbReference type="InParanoid" id="A0A667ZT71"/>
<keyword evidence="1" id="KW-0732">Signal</keyword>
<organism evidence="4 5">
    <name type="scientific">Myripristis murdjan</name>
    <name type="common">pinecone soldierfish</name>
    <dbReference type="NCBI Taxonomy" id="586833"/>
    <lineage>
        <taxon>Eukaryota</taxon>
        <taxon>Metazoa</taxon>
        <taxon>Chordata</taxon>
        <taxon>Craniata</taxon>
        <taxon>Vertebrata</taxon>
        <taxon>Euteleostomi</taxon>
        <taxon>Actinopterygii</taxon>
        <taxon>Neopterygii</taxon>
        <taxon>Teleostei</taxon>
        <taxon>Neoteleostei</taxon>
        <taxon>Acanthomorphata</taxon>
        <taxon>Holocentriformes</taxon>
        <taxon>Holocentridae</taxon>
        <taxon>Myripristis</taxon>
    </lineage>
</organism>
<dbReference type="GO" id="GO:0006955">
    <property type="term" value="P:immune response"/>
    <property type="evidence" value="ECO:0007669"/>
    <property type="project" value="TreeGrafter"/>
</dbReference>
<dbReference type="Gene3D" id="2.60.40.10">
    <property type="entry name" value="Immunoglobulins"/>
    <property type="match status" value="3"/>
</dbReference>
<feature type="domain" description="Ig-like" evidence="3">
    <location>
        <begin position="210"/>
        <end position="262"/>
    </location>
</feature>
<protein>
    <recommendedName>
        <fullName evidence="3">Ig-like domain-containing protein</fullName>
    </recommendedName>
</protein>
<dbReference type="InterPro" id="IPR050488">
    <property type="entry name" value="Ig_Fc_receptor"/>
</dbReference>
<dbReference type="SMART" id="SM00409">
    <property type="entry name" value="IG"/>
    <property type="match status" value="3"/>
</dbReference>
<dbReference type="PANTHER" id="PTHR11481:SF64">
    <property type="entry name" value="FC RECEPTOR-LIKE PROTEIN 4"/>
    <property type="match status" value="1"/>
</dbReference>
<dbReference type="Proteomes" id="UP000472263">
    <property type="component" value="Chromosome 17"/>
</dbReference>
<dbReference type="AlphaFoldDB" id="A0A667ZT71"/>
<dbReference type="Ensembl" id="ENSMMDT00005036810.1">
    <property type="protein sequence ID" value="ENSMMDP00005036026.1"/>
    <property type="gene ID" value="ENSMMDG00005016891.1"/>
</dbReference>
<sequence>KWLKAGDSVILSCEVINSVDSDWSFSWYRAFPPNEGLERVMQNNGRSYSVQRLPDSPRAAGGVYALSSVNGNHTGVYACRAERRGSTKDTLNSMPEHLWVADASPPAASLSISPNRSQHFVHDSISLSCEVQGNSSEWRLIMLTAEGALSNCHLLVQEPRELTCNITGIYMYESGVYWCQFGTGVYSNAINVTVSGGDTVLESPVLPLAEGDSLTLRCLVKAGVANGSKVEFYKDGSLLTTQTVNIMIIPNISKSDEGMYKCKGPTHSESPSSWVAVRGETELFYNVFSSLFSPPWNSKGSTCTQSCLFCFILF</sequence>
<dbReference type="PANTHER" id="PTHR11481">
    <property type="entry name" value="IMMUNOGLOBULIN FC RECEPTOR"/>
    <property type="match status" value="1"/>
</dbReference>
<name>A0A667ZT71_9TELE</name>
<evidence type="ECO:0000256" key="1">
    <source>
        <dbReference type="ARBA" id="ARBA00022729"/>
    </source>
</evidence>